<protein>
    <submittedName>
        <fullName evidence="1">Uncharacterized protein</fullName>
    </submittedName>
</protein>
<accession>X1G8C6</accession>
<proteinExistence type="predicted"/>
<evidence type="ECO:0000313" key="1">
    <source>
        <dbReference type="EMBL" id="GAH41065.1"/>
    </source>
</evidence>
<comment type="caution">
    <text evidence="1">The sequence shown here is derived from an EMBL/GenBank/DDBJ whole genome shotgun (WGS) entry which is preliminary data.</text>
</comment>
<gene>
    <name evidence="1" type="ORF">S03H2_24716</name>
</gene>
<dbReference type="AlphaFoldDB" id="X1G8C6"/>
<dbReference type="EMBL" id="BARU01013806">
    <property type="protein sequence ID" value="GAH41065.1"/>
    <property type="molecule type" value="Genomic_DNA"/>
</dbReference>
<name>X1G8C6_9ZZZZ</name>
<organism evidence="1">
    <name type="scientific">marine sediment metagenome</name>
    <dbReference type="NCBI Taxonomy" id="412755"/>
    <lineage>
        <taxon>unclassified sequences</taxon>
        <taxon>metagenomes</taxon>
        <taxon>ecological metagenomes</taxon>
    </lineage>
</organism>
<sequence length="37" mass="4334">MQVPNLYIPTLTTIKNIVSENKVNDIKTLELEFKKEE</sequence>
<reference evidence="1" key="1">
    <citation type="journal article" date="2014" name="Front. Microbiol.">
        <title>High frequency of phylogenetically diverse reductive dehalogenase-homologous genes in deep subseafloor sedimentary metagenomes.</title>
        <authorList>
            <person name="Kawai M."/>
            <person name="Futagami T."/>
            <person name="Toyoda A."/>
            <person name="Takaki Y."/>
            <person name="Nishi S."/>
            <person name="Hori S."/>
            <person name="Arai W."/>
            <person name="Tsubouchi T."/>
            <person name="Morono Y."/>
            <person name="Uchiyama I."/>
            <person name="Ito T."/>
            <person name="Fujiyama A."/>
            <person name="Inagaki F."/>
            <person name="Takami H."/>
        </authorList>
    </citation>
    <scope>NUCLEOTIDE SEQUENCE</scope>
    <source>
        <strain evidence="1">Expedition CK06-06</strain>
    </source>
</reference>
<feature type="non-terminal residue" evidence="1">
    <location>
        <position position="37"/>
    </location>
</feature>